<dbReference type="EMBL" id="CADCVX010000355">
    <property type="protein sequence ID" value="CAA9516309.1"/>
    <property type="molecule type" value="Genomic_DNA"/>
</dbReference>
<feature type="region of interest" description="Disordered" evidence="1">
    <location>
        <begin position="1"/>
        <end position="47"/>
    </location>
</feature>
<feature type="region of interest" description="Disordered" evidence="1">
    <location>
        <begin position="101"/>
        <end position="120"/>
    </location>
</feature>
<proteinExistence type="predicted"/>
<accession>A0A6J4T7Q2</accession>
<feature type="compositionally biased region" description="Basic residues" evidence="1">
    <location>
        <begin position="13"/>
        <end position="33"/>
    </location>
</feature>
<dbReference type="AlphaFoldDB" id="A0A6J4T7Q2"/>
<reference evidence="2" key="1">
    <citation type="submission" date="2020-02" db="EMBL/GenBank/DDBJ databases">
        <authorList>
            <person name="Meier V. D."/>
        </authorList>
    </citation>
    <scope>NUCLEOTIDE SEQUENCE</scope>
    <source>
        <strain evidence="2">AVDCRST_MAG91</strain>
    </source>
</reference>
<gene>
    <name evidence="2" type="ORF">AVDCRST_MAG91-1924</name>
</gene>
<organism evidence="2">
    <name type="scientific">uncultured Sphingomonadaceae bacterium</name>
    <dbReference type="NCBI Taxonomy" id="169976"/>
    <lineage>
        <taxon>Bacteria</taxon>
        <taxon>Pseudomonadati</taxon>
        <taxon>Pseudomonadota</taxon>
        <taxon>Alphaproteobacteria</taxon>
        <taxon>Sphingomonadales</taxon>
        <taxon>Sphingomonadaceae</taxon>
        <taxon>environmental samples</taxon>
    </lineage>
</organism>
<evidence type="ECO:0000313" key="2">
    <source>
        <dbReference type="EMBL" id="CAA9516309.1"/>
    </source>
</evidence>
<sequence>EHGRASDGYARGRGARPSRPDRRRSRAQFRARGRGTALPRLRRAGGPSRVRLCRSLPAHGRAAGARARRLHVPAQRPHRMRMAWGVVRGGGRALRRRAVRRTLADPMAGGGARRDRRHDL</sequence>
<protein>
    <submittedName>
        <fullName evidence="2">Ferredoxin, 2Fe-2S</fullName>
    </submittedName>
</protein>
<name>A0A6J4T7Q2_9SPHN</name>
<feature type="non-terminal residue" evidence="2">
    <location>
        <position position="120"/>
    </location>
</feature>
<feature type="non-terminal residue" evidence="2">
    <location>
        <position position="1"/>
    </location>
</feature>
<evidence type="ECO:0000256" key="1">
    <source>
        <dbReference type="SAM" id="MobiDB-lite"/>
    </source>
</evidence>